<comment type="pathway">
    <text evidence="2 14">Lipid metabolism; fatty acid biosynthesis.</text>
</comment>
<dbReference type="InterPro" id="IPR020904">
    <property type="entry name" value="Sc_DH/Rdtase_CS"/>
</dbReference>
<dbReference type="InterPro" id="IPR002347">
    <property type="entry name" value="SDR_fam"/>
</dbReference>
<protein>
    <recommendedName>
        <fullName evidence="14">3-oxoacyl-[acyl-carrier-protein] reductase</fullName>
        <ecNumber evidence="14">1.1.1.100</ecNumber>
    </recommendedName>
</protein>
<keyword evidence="9 14" id="KW-0443">Lipid metabolism</keyword>
<reference evidence="16 17" key="1">
    <citation type="submission" date="2019-03" db="EMBL/GenBank/DDBJ databases">
        <title>Genomic Encyclopedia of Type Strains, Phase IV (KMG-IV): sequencing the most valuable type-strain genomes for metagenomic binning, comparative biology and taxonomic classification.</title>
        <authorList>
            <person name="Goeker M."/>
        </authorList>
    </citation>
    <scope>NUCLEOTIDE SEQUENCE [LARGE SCALE GENOMIC DNA]</scope>
    <source>
        <strain evidence="16 17">DSM 45707</strain>
    </source>
</reference>
<proteinExistence type="inferred from homology"/>
<evidence type="ECO:0000256" key="7">
    <source>
        <dbReference type="ARBA" id="ARBA00022857"/>
    </source>
</evidence>
<dbReference type="RefSeq" id="WP_131926226.1">
    <property type="nucleotide sequence ID" value="NZ_SMAG01000009.1"/>
</dbReference>
<evidence type="ECO:0000256" key="3">
    <source>
        <dbReference type="ARBA" id="ARBA00006484"/>
    </source>
</evidence>
<evidence type="ECO:0000256" key="2">
    <source>
        <dbReference type="ARBA" id="ARBA00005194"/>
    </source>
</evidence>
<evidence type="ECO:0000256" key="9">
    <source>
        <dbReference type="ARBA" id="ARBA00023098"/>
    </source>
</evidence>
<dbReference type="CDD" id="cd05333">
    <property type="entry name" value="BKR_SDR_c"/>
    <property type="match status" value="1"/>
</dbReference>
<keyword evidence="5 14" id="KW-0444">Lipid biosynthesis</keyword>
<dbReference type="PROSITE" id="PS00061">
    <property type="entry name" value="ADH_SHORT"/>
    <property type="match status" value="1"/>
</dbReference>
<dbReference type="PANTHER" id="PTHR42879">
    <property type="entry name" value="3-OXOACYL-(ACYL-CARRIER-PROTEIN) REDUCTASE"/>
    <property type="match status" value="1"/>
</dbReference>
<comment type="function">
    <text evidence="1 14">Catalyzes the NADPH-dependent reduction of beta-ketoacyl-ACP substrates to beta-hydroxyacyl-ACP products, the first reductive step in the elongation cycle of fatty acid biosynthesis.</text>
</comment>
<dbReference type="EMBL" id="SMAG01000009">
    <property type="protein sequence ID" value="TCS93110.1"/>
    <property type="molecule type" value="Genomic_DNA"/>
</dbReference>
<feature type="active site" description="Proton acceptor" evidence="12">
    <location>
        <position position="153"/>
    </location>
</feature>
<evidence type="ECO:0000256" key="10">
    <source>
        <dbReference type="ARBA" id="ARBA00023160"/>
    </source>
</evidence>
<feature type="domain" description="Ketoreductase" evidence="15">
    <location>
        <begin position="4"/>
        <end position="184"/>
    </location>
</feature>
<evidence type="ECO:0000256" key="11">
    <source>
        <dbReference type="ARBA" id="ARBA00048508"/>
    </source>
</evidence>
<dbReference type="PANTHER" id="PTHR42879:SF2">
    <property type="entry name" value="3-OXOACYL-[ACYL-CARRIER-PROTEIN] REDUCTASE FABG"/>
    <property type="match status" value="1"/>
</dbReference>
<comment type="caution">
    <text evidence="16">The sequence shown here is derived from an EMBL/GenBank/DDBJ whole genome shotgun (WGS) entry which is preliminary data.</text>
</comment>
<dbReference type="FunFam" id="3.40.50.720:FF:000037">
    <property type="entry name" value="3-oxoacyl-[acyl-carrier-protein] reductase FabG"/>
    <property type="match status" value="1"/>
</dbReference>
<dbReference type="GO" id="GO:0006633">
    <property type="term" value="P:fatty acid biosynthetic process"/>
    <property type="evidence" value="ECO:0007669"/>
    <property type="project" value="UniProtKB-UniPathway"/>
</dbReference>
<keyword evidence="10 14" id="KW-0275">Fatty acid biosynthesis</keyword>
<dbReference type="NCBIfam" id="NF004200">
    <property type="entry name" value="PRK05653.1-5"/>
    <property type="match status" value="1"/>
</dbReference>
<dbReference type="InterPro" id="IPR011284">
    <property type="entry name" value="3oxo_ACP_reduc"/>
</dbReference>
<dbReference type="SMART" id="SM00822">
    <property type="entry name" value="PKS_KR"/>
    <property type="match status" value="1"/>
</dbReference>
<feature type="binding site" evidence="13">
    <location>
        <position position="88"/>
    </location>
    <ligand>
        <name>NADP(+)</name>
        <dbReference type="ChEBI" id="CHEBI:58349"/>
    </ligand>
</feature>
<evidence type="ECO:0000313" key="16">
    <source>
        <dbReference type="EMBL" id="TCS93110.1"/>
    </source>
</evidence>
<dbReference type="GO" id="GO:0004316">
    <property type="term" value="F:3-oxoacyl-[acyl-carrier-protein] reductase (NADPH) activity"/>
    <property type="evidence" value="ECO:0007669"/>
    <property type="project" value="UniProtKB-UniRule"/>
</dbReference>
<evidence type="ECO:0000256" key="14">
    <source>
        <dbReference type="RuleBase" id="RU366074"/>
    </source>
</evidence>
<sequence length="246" mass="25726">MSGKVAVVTGGSRGIGRAISVALAQAGADVVVFYAGNQAAAEETVATIKELGRQALALQVDVSKSAEVDAAFKQVLANFGRIDILVNNAGITRDQLLMRMKETEWDQVMDTNLKGVFLCTKAVTRPMLKQRSGRIINISSVVGVSGNPGQANYAAAKAGVIGLTKTTAKELANRGITVNAVAPGYIETDMTDVLDHEVKKQMLTSIPMGRPGSAEDVATTVQFLASDTAGYITGQTIHVDGGMVTS</sequence>
<dbReference type="UniPathway" id="UPA00094"/>
<dbReference type="AlphaFoldDB" id="A0A4R3L3B5"/>
<feature type="binding site" evidence="13">
    <location>
        <position position="186"/>
    </location>
    <ligand>
        <name>NADP(+)</name>
        <dbReference type="ChEBI" id="CHEBI:58349"/>
    </ligand>
</feature>
<dbReference type="InterPro" id="IPR050259">
    <property type="entry name" value="SDR"/>
</dbReference>
<evidence type="ECO:0000256" key="13">
    <source>
        <dbReference type="PIRSR" id="PIRSR611284-2"/>
    </source>
</evidence>
<evidence type="ECO:0000256" key="1">
    <source>
        <dbReference type="ARBA" id="ARBA00002607"/>
    </source>
</evidence>
<keyword evidence="7 13" id="KW-0521">NADP</keyword>
<comment type="subunit">
    <text evidence="4 14">Homotetramer.</text>
</comment>
<dbReference type="NCBIfam" id="TIGR01830">
    <property type="entry name" value="3oxo_ACP_reduc"/>
    <property type="match status" value="1"/>
</dbReference>
<evidence type="ECO:0000256" key="4">
    <source>
        <dbReference type="ARBA" id="ARBA00011881"/>
    </source>
</evidence>
<dbReference type="GO" id="GO:0051287">
    <property type="term" value="F:NAD binding"/>
    <property type="evidence" value="ECO:0007669"/>
    <property type="project" value="UniProtKB-UniRule"/>
</dbReference>
<keyword evidence="8 14" id="KW-0560">Oxidoreductase</keyword>
<dbReference type="NCBIfam" id="NF005559">
    <property type="entry name" value="PRK07231.1"/>
    <property type="match status" value="1"/>
</dbReference>
<evidence type="ECO:0000256" key="12">
    <source>
        <dbReference type="PIRSR" id="PIRSR611284-1"/>
    </source>
</evidence>
<gene>
    <name evidence="16" type="ORF">EDD58_10952</name>
</gene>
<comment type="catalytic activity">
    <reaction evidence="11 14">
        <text>a (3R)-hydroxyacyl-[ACP] + NADP(+) = a 3-oxoacyl-[ACP] + NADPH + H(+)</text>
        <dbReference type="Rhea" id="RHEA:17397"/>
        <dbReference type="Rhea" id="RHEA-COMP:9916"/>
        <dbReference type="Rhea" id="RHEA-COMP:9945"/>
        <dbReference type="ChEBI" id="CHEBI:15378"/>
        <dbReference type="ChEBI" id="CHEBI:57783"/>
        <dbReference type="ChEBI" id="CHEBI:58349"/>
        <dbReference type="ChEBI" id="CHEBI:78776"/>
        <dbReference type="ChEBI" id="CHEBI:78827"/>
        <dbReference type="EC" id="1.1.1.100"/>
    </reaction>
</comment>
<keyword evidence="6 14" id="KW-0276">Fatty acid metabolism</keyword>
<evidence type="ECO:0000256" key="8">
    <source>
        <dbReference type="ARBA" id="ARBA00023002"/>
    </source>
</evidence>
<comment type="similarity">
    <text evidence="3 14">Belongs to the short-chain dehydrogenases/reductases (SDR) family.</text>
</comment>
<feature type="binding site" evidence="13">
    <location>
        <begin position="153"/>
        <end position="157"/>
    </location>
    <ligand>
        <name>NADP(+)</name>
        <dbReference type="ChEBI" id="CHEBI:58349"/>
    </ligand>
</feature>
<evidence type="ECO:0000256" key="6">
    <source>
        <dbReference type="ARBA" id="ARBA00022832"/>
    </source>
</evidence>
<dbReference type="PRINTS" id="PR00081">
    <property type="entry name" value="GDHRDH"/>
</dbReference>
<evidence type="ECO:0000313" key="17">
    <source>
        <dbReference type="Proteomes" id="UP000294937"/>
    </source>
</evidence>
<feature type="binding site" evidence="13">
    <location>
        <begin position="10"/>
        <end position="13"/>
    </location>
    <ligand>
        <name>NADP(+)</name>
        <dbReference type="ChEBI" id="CHEBI:58349"/>
    </ligand>
</feature>
<dbReference type="EC" id="1.1.1.100" evidence="14"/>
<dbReference type="NCBIfam" id="NF004197">
    <property type="entry name" value="PRK05653.1-1"/>
    <property type="match status" value="1"/>
</dbReference>
<dbReference type="OrthoDB" id="9803333at2"/>
<keyword evidence="17" id="KW-1185">Reference proteome</keyword>
<accession>A0A4R3L3B5</accession>
<evidence type="ECO:0000256" key="5">
    <source>
        <dbReference type="ARBA" id="ARBA00022516"/>
    </source>
</evidence>
<name>A0A4R3L3B5_9BACL</name>
<dbReference type="Pfam" id="PF13561">
    <property type="entry name" value="adh_short_C2"/>
    <property type="match status" value="1"/>
</dbReference>
<dbReference type="InterPro" id="IPR057326">
    <property type="entry name" value="KR_dom"/>
</dbReference>
<dbReference type="PRINTS" id="PR00080">
    <property type="entry name" value="SDRFAMILY"/>
</dbReference>
<dbReference type="InterPro" id="IPR036291">
    <property type="entry name" value="NAD(P)-bd_dom_sf"/>
</dbReference>
<dbReference type="Proteomes" id="UP000294937">
    <property type="component" value="Unassembled WGS sequence"/>
</dbReference>
<dbReference type="Gene3D" id="3.40.50.720">
    <property type="entry name" value="NAD(P)-binding Rossmann-like Domain"/>
    <property type="match status" value="1"/>
</dbReference>
<dbReference type="SUPFAM" id="SSF51735">
    <property type="entry name" value="NAD(P)-binding Rossmann-fold domains"/>
    <property type="match status" value="1"/>
</dbReference>
<evidence type="ECO:0000259" key="15">
    <source>
        <dbReference type="SMART" id="SM00822"/>
    </source>
</evidence>
<dbReference type="NCBIfam" id="NF009466">
    <property type="entry name" value="PRK12826.1-2"/>
    <property type="match status" value="1"/>
</dbReference>
<organism evidence="16 17">
    <name type="scientific">Hazenella coriacea</name>
    <dbReference type="NCBI Taxonomy" id="1179467"/>
    <lineage>
        <taxon>Bacteria</taxon>
        <taxon>Bacillati</taxon>
        <taxon>Bacillota</taxon>
        <taxon>Bacilli</taxon>
        <taxon>Bacillales</taxon>
        <taxon>Thermoactinomycetaceae</taxon>
        <taxon>Hazenella</taxon>
    </lineage>
</organism>